<dbReference type="HOGENOM" id="CLU_3198496_0_0_6"/>
<name>Q47YP2_COLP3</name>
<reference evidence="1" key="1">
    <citation type="journal article" date="2005" name="Proc. Natl. Acad. Sci. U.S.A.">
        <title>The psychrophilic lifestyle as revealed by the genome sequence of Colwellia psychrerythraea 34H through genomic and proteomic analyses.</title>
        <authorList>
            <person name="Methe B.A."/>
            <person name="Nelson K.E."/>
            <person name="Deming J.W."/>
            <person name="Momen B."/>
            <person name="Melamud E."/>
            <person name="Zhang X."/>
            <person name="Moult J."/>
            <person name="Madupu R."/>
            <person name="Nelson W.C."/>
            <person name="Dodson R.J."/>
            <person name="Brinkac L.M."/>
            <person name="Daugherty S.C."/>
            <person name="Durkin A.S."/>
            <person name="DeBoy R.T."/>
            <person name="Kolonay J.F."/>
            <person name="Sullivan S.A."/>
            <person name="Zhou L."/>
            <person name="Davidsen T.M."/>
            <person name="Wu M."/>
            <person name="Huston A.L."/>
            <person name="Lewis M."/>
            <person name="Weaver B."/>
            <person name="Weidman J.F."/>
            <person name="Khouri H."/>
            <person name="Utterback T.R."/>
            <person name="Feldblyum T.V."/>
            <person name="Fraser C.M."/>
        </authorList>
    </citation>
    <scope>NUCLEOTIDE SEQUENCE [LARGE SCALE GENOMIC DNA]</scope>
    <source>
        <strain evidence="1">34H</strain>
    </source>
</reference>
<dbReference type="Proteomes" id="UP000000547">
    <property type="component" value="Chromosome"/>
</dbReference>
<organism evidence="1 2">
    <name type="scientific">Colwellia psychrerythraea (strain 34H / ATCC BAA-681)</name>
    <name type="common">Vibrio psychroerythus</name>
    <dbReference type="NCBI Taxonomy" id="167879"/>
    <lineage>
        <taxon>Bacteria</taxon>
        <taxon>Pseudomonadati</taxon>
        <taxon>Pseudomonadota</taxon>
        <taxon>Gammaproteobacteria</taxon>
        <taxon>Alteromonadales</taxon>
        <taxon>Colwelliaceae</taxon>
        <taxon>Colwellia</taxon>
    </lineage>
</organism>
<accession>Q47YP2</accession>
<dbReference type="EMBL" id="CP000083">
    <property type="protein sequence ID" value="AAZ26852.1"/>
    <property type="molecule type" value="Genomic_DNA"/>
</dbReference>
<gene>
    <name evidence="1" type="ordered locus">CPS_3403</name>
</gene>
<evidence type="ECO:0000313" key="1">
    <source>
        <dbReference type="EMBL" id="AAZ26852.1"/>
    </source>
</evidence>
<dbReference type="STRING" id="167879.CPS_3403"/>
<evidence type="ECO:0000313" key="2">
    <source>
        <dbReference type="Proteomes" id="UP000000547"/>
    </source>
</evidence>
<dbReference type="KEGG" id="cps:CPS_3403"/>
<sequence>MNKQSIWYYRSYIMSGPLLAINPEGSIAVIDIYHFIDIFHLINKR</sequence>
<dbReference type="AlphaFoldDB" id="Q47YP2"/>
<proteinExistence type="predicted"/>
<protein>
    <submittedName>
        <fullName evidence="1">Uncharacterized protein</fullName>
    </submittedName>
</protein>